<keyword evidence="1" id="KW-0732">Signal</keyword>
<dbReference type="AlphaFoldDB" id="A0A225V0K5"/>
<evidence type="ECO:0000313" key="4">
    <source>
        <dbReference type="Proteomes" id="UP000198211"/>
    </source>
</evidence>
<dbReference type="OrthoDB" id="166650at2759"/>
<name>A0A225V0K5_9STRA</name>
<sequence>MSCSFKIKWTLLVLLRCKQSPESCFEQWGDTLVMDWTHRTNDLGYHLGSLAVTSATGRGIPVVDFLALDQREETMKQIVEVFKHRNPRWSGIKSVVTDKDFVEW</sequence>
<dbReference type="Proteomes" id="UP000198211">
    <property type="component" value="Unassembled WGS sequence"/>
</dbReference>
<dbReference type="InterPro" id="IPR048324">
    <property type="entry name" value="ZSWIM1-3_RNaseH-like"/>
</dbReference>
<reference evidence="4" key="1">
    <citation type="submission" date="2017-03" db="EMBL/GenBank/DDBJ databases">
        <title>Phytopthora megakarya and P. palmivora, two closely related causual agents of cacao black pod achieved similar genome size and gene model numbers by different mechanisms.</title>
        <authorList>
            <person name="Ali S."/>
            <person name="Shao J."/>
            <person name="Larry D.J."/>
            <person name="Kronmiller B."/>
            <person name="Shen D."/>
            <person name="Strem M.D."/>
            <person name="Melnick R.L."/>
            <person name="Guiltinan M.J."/>
            <person name="Tyler B.M."/>
            <person name="Meinhardt L.W."/>
            <person name="Bailey B.A."/>
        </authorList>
    </citation>
    <scope>NUCLEOTIDE SEQUENCE [LARGE SCALE GENOMIC DNA]</scope>
    <source>
        <strain evidence="4">zdho120</strain>
    </source>
</reference>
<protein>
    <recommendedName>
        <fullName evidence="2">ZSWIM1/3 RNaseH-like domain-containing protein</fullName>
    </recommendedName>
</protein>
<evidence type="ECO:0000313" key="3">
    <source>
        <dbReference type="EMBL" id="OWY98703.1"/>
    </source>
</evidence>
<evidence type="ECO:0000256" key="1">
    <source>
        <dbReference type="SAM" id="SignalP"/>
    </source>
</evidence>
<feature type="chain" id="PRO_5012850107" description="ZSWIM1/3 RNaseH-like domain-containing protein" evidence="1">
    <location>
        <begin position="20"/>
        <end position="104"/>
    </location>
</feature>
<dbReference type="EMBL" id="NBNE01009156">
    <property type="protein sequence ID" value="OWY98703.1"/>
    <property type="molecule type" value="Genomic_DNA"/>
</dbReference>
<organism evidence="3 4">
    <name type="scientific">Phytophthora megakarya</name>
    <dbReference type="NCBI Taxonomy" id="4795"/>
    <lineage>
        <taxon>Eukaryota</taxon>
        <taxon>Sar</taxon>
        <taxon>Stramenopiles</taxon>
        <taxon>Oomycota</taxon>
        <taxon>Peronosporomycetes</taxon>
        <taxon>Peronosporales</taxon>
        <taxon>Peronosporaceae</taxon>
        <taxon>Phytophthora</taxon>
    </lineage>
</organism>
<feature type="domain" description="ZSWIM1/3 RNaseH-like" evidence="2">
    <location>
        <begin position="22"/>
        <end position="103"/>
    </location>
</feature>
<gene>
    <name evidence="3" type="ORF">PHMEG_00030470</name>
</gene>
<dbReference type="Pfam" id="PF21056">
    <property type="entry name" value="ZSWIM1-3_RNaseH-like"/>
    <property type="match status" value="1"/>
</dbReference>
<accession>A0A225V0K5</accession>
<proteinExistence type="predicted"/>
<feature type="signal peptide" evidence="1">
    <location>
        <begin position="1"/>
        <end position="19"/>
    </location>
</feature>
<keyword evidence="4" id="KW-1185">Reference proteome</keyword>
<comment type="caution">
    <text evidence="3">The sequence shown here is derived from an EMBL/GenBank/DDBJ whole genome shotgun (WGS) entry which is preliminary data.</text>
</comment>
<evidence type="ECO:0000259" key="2">
    <source>
        <dbReference type="Pfam" id="PF21056"/>
    </source>
</evidence>